<keyword evidence="1" id="KW-0472">Membrane</keyword>
<accession>A0A4W4FW42</accession>
<protein>
    <submittedName>
        <fullName evidence="2">Uncharacterized protein</fullName>
    </submittedName>
</protein>
<evidence type="ECO:0000313" key="3">
    <source>
        <dbReference type="Proteomes" id="UP000314983"/>
    </source>
</evidence>
<proteinExistence type="predicted"/>
<reference evidence="2" key="3">
    <citation type="submission" date="2020-05" db="EMBL/GenBank/DDBJ databases">
        <title>Electrophorus electricus (electric eel) genome, fEleEle1, primary haplotype.</title>
        <authorList>
            <person name="Myers G."/>
            <person name="Meyer A."/>
            <person name="Fedrigo O."/>
            <person name="Formenti G."/>
            <person name="Rhie A."/>
            <person name="Tracey A."/>
            <person name="Sims Y."/>
            <person name="Jarvis E.D."/>
        </authorList>
    </citation>
    <scope>NUCLEOTIDE SEQUENCE [LARGE SCALE GENOMIC DNA]</scope>
</reference>
<reference evidence="3" key="1">
    <citation type="journal article" date="2014" name="Science">
        <title>Nonhuman genetics. Genomic basis for the convergent evolution of electric organs.</title>
        <authorList>
            <person name="Gallant J.R."/>
            <person name="Traeger L.L."/>
            <person name="Volkening J.D."/>
            <person name="Moffett H."/>
            <person name="Chen P.H."/>
            <person name="Novina C.D."/>
            <person name="Phillips G.N.Jr."/>
            <person name="Anand R."/>
            <person name="Wells G.B."/>
            <person name="Pinch M."/>
            <person name="Guth R."/>
            <person name="Unguez G.A."/>
            <person name="Albert J.S."/>
            <person name="Zakon H.H."/>
            <person name="Samanta M.P."/>
            <person name="Sussman M.R."/>
        </authorList>
    </citation>
    <scope>NUCLEOTIDE SEQUENCE [LARGE SCALE GENOMIC DNA]</scope>
</reference>
<keyword evidence="1" id="KW-0812">Transmembrane</keyword>
<dbReference type="GeneTree" id="ENSGT00940000163251"/>
<evidence type="ECO:0000313" key="2">
    <source>
        <dbReference type="Ensembl" id="ENSEEEP00000028118.2"/>
    </source>
</evidence>
<dbReference type="Proteomes" id="UP000314983">
    <property type="component" value="Chromosome 2"/>
</dbReference>
<feature type="transmembrane region" description="Helical" evidence="1">
    <location>
        <begin position="20"/>
        <end position="44"/>
    </location>
</feature>
<dbReference type="AlphaFoldDB" id="A0A4W4FW42"/>
<reference evidence="3" key="2">
    <citation type="journal article" date="2017" name="Sci. Adv.">
        <title>A tail of two voltages: Proteomic comparison of the three electric organs of the electric eel.</title>
        <authorList>
            <person name="Traeger L.L."/>
            <person name="Sabat G."/>
            <person name="Barrett-Wilt G.A."/>
            <person name="Wells G.B."/>
            <person name="Sussman M.R."/>
        </authorList>
    </citation>
    <scope>NUCLEOTIDE SEQUENCE [LARGE SCALE GENOMIC DNA]</scope>
</reference>
<organism evidence="2 3">
    <name type="scientific">Electrophorus electricus</name>
    <name type="common">Electric eel</name>
    <name type="synonym">Gymnotus electricus</name>
    <dbReference type="NCBI Taxonomy" id="8005"/>
    <lineage>
        <taxon>Eukaryota</taxon>
        <taxon>Metazoa</taxon>
        <taxon>Chordata</taxon>
        <taxon>Craniata</taxon>
        <taxon>Vertebrata</taxon>
        <taxon>Euteleostomi</taxon>
        <taxon>Actinopterygii</taxon>
        <taxon>Neopterygii</taxon>
        <taxon>Teleostei</taxon>
        <taxon>Ostariophysi</taxon>
        <taxon>Gymnotiformes</taxon>
        <taxon>Gymnotoidei</taxon>
        <taxon>Gymnotidae</taxon>
        <taxon>Electrophorus</taxon>
    </lineage>
</organism>
<keyword evidence="3" id="KW-1185">Reference proteome</keyword>
<keyword evidence="1" id="KW-1133">Transmembrane helix</keyword>
<reference evidence="2" key="5">
    <citation type="submission" date="2025-09" db="UniProtKB">
        <authorList>
            <consortium name="Ensembl"/>
        </authorList>
    </citation>
    <scope>IDENTIFICATION</scope>
</reference>
<sequence length="125" mass="14142">MPSLDYDEVTDFLGDWGPFQVSIFLLLSLSTVPNGYTGMAMVFLADTPSYRCRIPADFGSGKGFMASSCLQHQHVNESSEDTEHYYSTIVTQWDLVCSDAWKGPFSLFFFLPGRVHGIFRVRRII</sequence>
<dbReference type="Ensembl" id="ENSEEET00000028443.2">
    <property type="protein sequence ID" value="ENSEEEP00000028118.2"/>
    <property type="gene ID" value="ENSEEEG00000013533.2"/>
</dbReference>
<reference evidence="2" key="4">
    <citation type="submission" date="2025-08" db="UniProtKB">
        <authorList>
            <consortium name="Ensembl"/>
        </authorList>
    </citation>
    <scope>IDENTIFICATION</scope>
</reference>
<name>A0A4W4FW42_ELEEL</name>
<evidence type="ECO:0000256" key="1">
    <source>
        <dbReference type="SAM" id="Phobius"/>
    </source>
</evidence>